<dbReference type="GO" id="GO:0006811">
    <property type="term" value="P:monoatomic ion transport"/>
    <property type="evidence" value="ECO:0007669"/>
    <property type="project" value="InterPro"/>
</dbReference>
<organism evidence="3 4">
    <name type="scientific">Elysia marginata</name>
    <dbReference type="NCBI Taxonomy" id="1093978"/>
    <lineage>
        <taxon>Eukaryota</taxon>
        <taxon>Metazoa</taxon>
        <taxon>Spiralia</taxon>
        <taxon>Lophotrochozoa</taxon>
        <taxon>Mollusca</taxon>
        <taxon>Gastropoda</taxon>
        <taxon>Heterobranchia</taxon>
        <taxon>Euthyneura</taxon>
        <taxon>Panpulmonata</taxon>
        <taxon>Sacoglossa</taxon>
        <taxon>Placobranchoidea</taxon>
        <taxon>Plakobranchidae</taxon>
        <taxon>Elysia</taxon>
    </lineage>
</organism>
<feature type="transmembrane region" description="Helical" evidence="2">
    <location>
        <begin position="146"/>
        <end position="167"/>
    </location>
</feature>
<evidence type="ECO:0000313" key="3">
    <source>
        <dbReference type="EMBL" id="GFR92634.1"/>
    </source>
</evidence>
<reference evidence="3 4" key="1">
    <citation type="journal article" date="2021" name="Elife">
        <title>Chloroplast acquisition without the gene transfer in kleptoplastic sea slugs, Plakobranchus ocellatus.</title>
        <authorList>
            <person name="Maeda T."/>
            <person name="Takahashi S."/>
            <person name="Yoshida T."/>
            <person name="Shimamura S."/>
            <person name="Takaki Y."/>
            <person name="Nagai Y."/>
            <person name="Toyoda A."/>
            <person name="Suzuki Y."/>
            <person name="Arimoto A."/>
            <person name="Ishii H."/>
            <person name="Satoh N."/>
            <person name="Nishiyama T."/>
            <person name="Hasebe M."/>
            <person name="Maruyama T."/>
            <person name="Minagawa J."/>
            <person name="Obokata J."/>
            <person name="Shigenobu S."/>
        </authorList>
    </citation>
    <scope>NUCLEOTIDE SEQUENCE [LARGE SCALE GENOMIC DNA]</scope>
</reference>
<feature type="compositionally biased region" description="Polar residues" evidence="1">
    <location>
        <begin position="86"/>
        <end position="103"/>
    </location>
</feature>
<dbReference type="InterPro" id="IPR036719">
    <property type="entry name" value="Neuro-gated_channel_TM_sf"/>
</dbReference>
<sequence length="169" mass="18622">MGALSVISSICVLEIYYRPDDDPIPKFVRNLTLLGMRINCYRTSSCCSKERVEPEEDYIDTGHRFSTQNNGRPYYSNNGYNGGVKSKTNPANTMGKTGGSSVSKPKLSRKHTTLSLRPVSAQSTPDDVSRGGEITWQTVSIVLDGILLRFYALFLTVSSVVFITLLVDG</sequence>
<protein>
    <recommendedName>
        <fullName evidence="5">Neurotransmitter-gated ion-channel transmembrane domain-containing protein</fullName>
    </recommendedName>
</protein>
<keyword evidence="4" id="KW-1185">Reference proteome</keyword>
<comment type="caution">
    <text evidence="3">The sequence shown here is derived from an EMBL/GenBank/DDBJ whole genome shotgun (WGS) entry which is preliminary data.</text>
</comment>
<evidence type="ECO:0000256" key="2">
    <source>
        <dbReference type="SAM" id="Phobius"/>
    </source>
</evidence>
<proteinExistence type="predicted"/>
<keyword evidence="2" id="KW-1133">Transmembrane helix</keyword>
<accession>A0AAV4H4W3</accession>
<keyword evidence="2" id="KW-0812">Transmembrane</keyword>
<dbReference type="GO" id="GO:0016020">
    <property type="term" value="C:membrane"/>
    <property type="evidence" value="ECO:0007669"/>
    <property type="project" value="InterPro"/>
</dbReference>
<gene>
    <name evidence="3" type="ORF">ElyMa_004358000</name>
</gene>
<dbReference type="SUPFAM" id="SSF90112">
    <property type="entry name" value="Neurotransmitter-gated ion-channel transmembrane pore"/>
    <property type="match status" value="1"/>
</dbReference>
<evidence type="ECO:0008006" key="5">
    <source>
        <dbReference type="Google" id="ProtNLM"/>
    </source>
</evidence>
<name>A0AAV4H4W3_9GAST</name>
<evidence type="ECO:0000256" key="1">
    <source>
        <dbReference type="SAM" id="MobiDB-lite"/>
    </source>
</evidence>
<dbReference type="EMBL" id="BMAT01008789">
    <property type="protein sequence ID" value="GFR92634.1"/>
    <property type="molecule type" value="Genomic_DNA"/>
</dbReference>
<feature type="region of interest" description="Disordered" evidence="1">
    <location>
        <begin position="78"/>
        <end position="128"/>
    </location>
</feature>
<dbReference type="Proteomes" id="UP000762676">
    <property type="component" value="Unassembled WGS sequence"/>
</dbReference>
<evidence type="ECO:0000313" key="4">
    <source>
        <dbReference type="Proteomes" id="UP000762676"/>
    </source>
</evidence>
<keyword evidence="2" id="KW-0472">Membrane</keyword>
<dbReference type="AlphaFoldDB" id="A0AAV4H4W3"/>